<name>A0A926Y520_9BACT</name>
<evidence type="ECO:0000313" key="3">
    <source>
        <dbReference type="Proteomes" id="UP000598820"/>
    </source>
</evidence>
<dbReference type="CDD" id="cd05403">
    <property type="entry name" value="NT_KNTase_like"/>
    <property type="match status" value="1"/>
</dbReference>
<evidence type="ECO:0000313" key="2">
    <source>
        <dbReference type="EMBL" id="MBD2704060.1"/>
    </source>
</evidence>
<dbReference type="PANTHER" id="PTHR33933:SF1">
    <property type="entry name" value="PROTEIN ADENYLYLTRANSFERASE MNTA-RELATED"/>
    <property type="match status" value="1"/>
</dbReference>
<dbReference type="PANTHER" id="PTHR33933">
    <property type="entry name" value="NUCLEOTIDYLTRANSFERASE"/>
    <property type="match status" value="1"/>
</dbReference>
<feature type="domain" description="Polymerase nucleotidyl transferase" evidence="1">
    <location>
        <begin position="26"/>
        <end position="88"/>
    </location>
</feature>
<dbReference type="Pfam" id="PF01909">
    <property type="entry name" value="NTP_transf_2"/>
    <property type="match status" value="1"/>
</dbReference>
<evidence type="ECO:0000259" key="1">
    <source>
        <dbReference type="Pfam" id="PF01909"/>
    </source>
</evidence>
<dbReference type="RefSeq" id="WP_190890343.1">
    <property type="nucleotide sequence ID" value="NZ_JACWZY010000027.1"/>
</dbReference>
<dbReference type="InterPro" id="IPR043519">
    <property type="entry name" value="NT_sf"/>
</dbReference>
<dbReference type="GO" id="GO:0016779">
    <property type="term" value="F:nucleotidyltransferase activity"/>
    <property type="evidence" value="ECO:0007669"/>
    <property type="project" value="InterPro"/>
</dbReference>
<dbReference type="SUPFAM" id="SSF81301">
    <property type="entry name" value="Nucleotidyltransferase"/>
    <property type="match status" value="1"/>
</dbReference>
<comment type="caution">
    <text evidence="2">The sequence shown here is derived from an EMBL/GenBank/DDBJ whole genome shotgun (WGS) entry which is preliminary data.</text>
</comment>
<proteinExistence type="predicted"/>
<reference evidence="2" key="1">
    <citation type="submission" date="2020-09" db="EMBL/GenBank/DDBJ databases">
        <authorList>
            <person name="Kim M.K."/>
        </authorList>
    </citation>
    <scope>NUCLEOTIDE SEQUENCE</scope>
    <source>
        <strain evidence="2">BT702</strain>
    </source>
</reference>
<dbReference type="Proteomes" id="UP000598820">
    <property type="component" value="Unassembled WGS sequence"/>
</dbReference>
<gene>
    <name evidence="2" type="ORF">IC229_25670</name>
</gene>
<accession>A0A926Y520</accession>
<dbReference type="EMBL" id="JACWZY010000027">
    <property type="protein sequence ID" value="MBD2704060.1"/>
    <property type="molecule type" value="Genomic_DNA"/>
</dbReference>
<keyword evidence="3" id="KW-1185">Reference proteome</keyword>
<dbReference type="AlphaFoldDB" id="A0A926Y520"/>
<dbReference type="InterPro" id="IPR002934">
    <property type="entry name" value="Polymerase_NTP_transf_dom"/>
</dbReference>
<sequence>MATEITYQPKPLTNAELQQLSQDVKLALTELYGDRLDRIILYGSYARGDFHAESDVDYMVVLKDDEVKAGQEIRHMVDKIYDVLDDHYILVSVKPASLKKYMESGLFLYQTVRREGKQI</sequence>
<dbReference type="Gene3D" id="3.30.460.10">
    <property type="entry name" value="Beta Polymerase, domain 2"/>
    <property type="match status" value="1"/>
</dbReference>
<organism evidence="2 3">
    <name type="scientific">Spirosoma profusum</name>
    <dbReference type="NCBI Taxonomy" id="2771354"/>
    <lineage>
        <taxon>Bacteria</taxon>
        <taxon>Pseudomonadati</taxon>
        <taxon>Bacteroidota</taxon>
        <taxon>Cytophagia</taxon>
        <taxon>Cytophagales</taxon>
        <taxon>Cytophagaceae</taxon>
        <taxon>Spirosoma</taxon>
    </lineage>
</organism>
<dbReference type="InterPro" id="IPR052548">
    <property type="entry name" value="Type_VII_TA_antitoxin"/>
</dbReference>
<protein>
    <submittedName>
        <fullName evidence="2">Nucleotidyltransferase domain-containing protein</fullName>
    </submittedName>
</protein>